<evidence type="ECO:0000313" key="2">
    <source>
        <dbReference type="Proteomes" id="UP000786185"/>
    </source>
</evidence>
<evidence type="ECO:0000313" key="1">
    <source>
        <dbReference type="EMBL" id="MBF4433243.1"/>
    </source>
</evidence>
<organism evidence="1 2">
    <name type="scientific">Vibrio anguillarum</name>
    <name type="common">Listonella anguillarum</name>
    <dbReference type="NCBI Taxonomy" id="55601"/>
    <lineage>
        <taxon>Bacteria</taxon>
        <taxon>Pseudomonadati</taxon>
        <taxon>Pseudomonadota</taxon>
        <taxon>Gammaproteobacteria</taxon>
        <taxon>Vibrionales</taxon>
        <taxon>Vibrionaceae</taxon>
        <taxon>Vibrio</taxon>
    </lineage>
</organism>
<protein>
    <submittedName>
        <fullName evidence="1">Uncharacterized protein</fullName>
    </submittedName>
</protein>
<gene>
    <name evidence="1" type="ORF">ERJ77_01785</name>
</gene>
<accession>A0AAW4BEK2</accession>
<dbReference type="Proteomes" id="UP000786185">
    <property type="component" value="Unassembled WGS sequence"/>
</dbReference>
<name>A0AAW4BEK2_VIBAN</name>
<proteinExistence type="predicted"/>
<dbReference type="AlphaFoldDB" id="A0AAW4BEK2"/>
<reference evidence="1" key="1">
    <citation type="journal article" date="2021" name="PeerJ">
        <title>Analysis of 44 Vibrio anguillarum genomes reveals high genetic diversity.</title>
        <authorList>
            <person name="Hansen M.J."/>
            <person name="Dalsgaard I."/>
        </authorList>
    </citation>
    <scope>NUCLEOTIDE SEQUENCE</scope>
    <source>
        <strain evidence="1">850617-1/1</strain>
    </source>
</reference>
<comment type="caution">
    <text evidence="1">The sequence shown here is derived from an EMBL/GenBank/DDBJ whole genome shotgun (WGS) entry which is preliminary data.</text>
</comment>
<sequence>MMELHQVFSDMEPTETMRDFAIRKSIEADRARRENANLRDWIHDIAVNSGDEQRVMDAISSALSGETHGSENPEFLAPIAAEISDAELARNHVAKLIAIKCEFRNQSIVNHDLTDPGHVLIIESAYKAIDFAIEKLSKIYA</sequence>
<dbReference type="EMBL" id="SCLC01000001">
    <property type="protein sequence ID" value="MBF4433243.1"/>
    <property type="molecule type" value="Genomic_DNA"/>
</dbReference>